<feature type="region of interest" description="Disordered" evidence="7">
    <location>
        <begin position="39"/>
        <end position="58"/>
    </location>
</feature>
<evidence type="ECO:0000256" key="6">
    <source>
        <dbReference type="RuleBase" id="RU000667"/>
    </source>
</evidence>
<reference evidence="8" key="1">
    <citation type="submission" date="2020-10" db="EMBL/GenBank/DDBJ databases">
        <authorList>
            <person name="Gilroy R."/>
        </authorList>
    </citation>
    <scope>NUCLEOTIDE SEQUENCE</scope>
    <source>
        <strain evidence="8">23406</strain>
    </source>
</reference>
<sequence length="58" mass="6888">MSTVYVKDNETLDSAIRRWKKKCANDGIIGDLRRKEAYEKPSVRRKKKAEAARKRMYK</sequence>
<keyword evidence="2 5" id="KW-0689">Ribosomal protein</keyword>
<comment type="similarity">
    <text evidence="1 5 6">Belongs to the bacterial ribosomal protein bS21 family.</text>
</comment>
<dbReference type="GO" id="GO:0006412">
    <property type="term" value="P:translation"/>
    <property type="evidence" value="ECO:0007669"/>
    <property type="project" value="UniProtKB-UniRule"/>
</dbReference>
<evidence type="ECO:0000313" key="9">
    <source>
        <dbReference type="Proteomes" id="UP000886891"/>
    </source>
</evidence>
<dbReference type="PANTHER" id="PTHR21109">
    <property type="entry name" value="MITOCHONDRIAL 28S RIBOSOMAL PROTEIN S21"/>
    <property type="match status" value="1"/>
</dbReference>
<dbReference type="InterPro" id="IPR001911">
    <property type="entry name" value="Ribosomal_bS21"/>
</dbReference>
<dbReference type="GO" id="GO:1990904">
    <property type="term" value="C:ribonucleoprotein complex"/>
    <property type="evidence" value="ECO:0007669"/>
    <property type="project" value="UniProtKB-KW"/>
</dbReference>
<evidence type="ECO:0000256" key="4">
    <source>
        <dbReference type="ARBA" id="ARBA00035135"/>
    </source>
</evidence>
<evidence type="ECO:0000256" key="2">
    <source>
        <dbReference type="ARBA" id="ARBA00022980"/>
    </source>
</evidence>
<reference evidence="8" key="2">
    <citation type="journal article" date="2021" name="PeerJ">
        <title>Extensive microbial diversity within the chicken gut microbiome revealed by metagenomics and culture.</title>
        <authorList>
            <person name="Gilroy R."/>
            <person name="Ravi A."/>
            <person name="Getino M."/>
            <person name="Pursley I."/>
            <person name="Horton D.L."/>
            <person name="Alikhan N.F."/>
            <person name="Baker D."/>
            <person name="Gharbi K."/>
            <person name="Hall N."/>
            <person name="Watson M."/>
            <person name="Adriaenssens E.M."/>
            <person name="Foster-Nyarko E."/>
            <person name="Jarju S."/>
            <person name="Secka A."/>
            <person name="Antonio M."/>
            <person name="Oren A."/>
            <person name="Chaudhuri R.R."/>
            <person name="La Ragione R."/>
            <person name="Hildebrand F."/>
            <person name="Pallen M.J."/>
        </authorList>
    </citation>
    <scope>NUCLEOTIDE SEQUENCE</scope>
    <source>
        <strain evidence="8">23406</strain>
    </source>
</reference>
<evidence type="ECO:0000256" key="1">
    <source>
        <dbReference type="ARBA" id="ARBA00006640"/>
    </source>
</evidence>
<evidence type="ECO:0000313" key="8">
    <source>
        <dbReference type="EMBL" id="HIV00722.1"/>
    </source>
</evidence>
<dbReference type="Proteomes" id="UP000886891">
    <property type="component" value="Unassembled WGS sequence"/>
</dbReference>
<evidence type="ECO:0000256" key="3">
    <source>
        <dbReference type="ARBA" id="ARBA00023274"/>
    </source>
</evidence>
<dbReference type="EMBL" id="DVOH01000052">
    <property type="protein sequence ID" value="HIV00722.1"/>
    <property type="molecule type" value="Genomic_DNA"/>
</dbReference>
<name>A0A9D1NCS1_9FIRM</name>
<dbReference type="GO" id="GO:0005840">
    <property type="term" value="C:ribosome"/>
    <property type="evidence" value="ECO:0007669"/>
    <property type="project" value="UniProtKB-KW"/>
</dbReference>
<gene>
    <name evidence="5" type="primary">rpsU</name>
    <name evidence="8" type="ORF">IAB14_06390</name>
</gene>
<dbReference type="AlphaFoldDB" id="A0A9D1NCS1"/>
<keyword evidence="3 5" id="KW-0687">Ribonucleoprotein</keyword>
<proteinExistence type="inferred from homology"/>
<dbReference type="GO" id="GO:0003735">
    <property type="term" value="F:structural constituent of ribosome"/>
    <property type="evidence" value="ECO:0007669"/>
    <property type="project" value="InterPro"/>
</dbReference>
<dbReference type="HAMAP" id="MF_00358">
    <property type="entry name" value="Ribosomal_bS21"/>
    <property type="match status" value="1"/>
</dbReference>
<evidence type="ECO:0000256" key="7">
    <source>
        <dbReference type="SAM" id="MobiDB-lite"/>
    </source>
</evidence>
<dbReference type="NCBIfam" id="TIGR00030">
    <property type="entry name" value="S21p"/>
    <property type="match status" value="1"/>
</dbReference>
<dbReference type="Pfam" id="PF01165">
    <property type="entry name" value="Ribosomal_S21"/>
    <property type="match status" value="1"/>
</dbReference>
<protein>
    <recommendedName>
        <fullName evidence="4 5">Small ribosomal subunit protein bS21</fullName>
    </recommendedName>
</protein>
<dbReference type="InterPro" id="IPR038380">
    <property type="entry name" value="Ribosomal_bS21_sf"/>
</dbReference>
<feature type="compositionally biased region" description="Basic and acidic residues" evidence="7">
    <location>
        <begin position="49"/>
        <end position="58"/>
    </location>
</feature>
<dbReference type="PRINTS" id="PR00976">
    <property type="entry name" value="RIBOSOMALS21"/>
</dbReference>
<accession>A0A9D1NCS1</accession>
<comment type="caution">
    <text evidence="8">The sequence shown here is derived from an EMBL/GenBank/DDBJ whole genome shotgun (WGS) entry which is preliminary data.</text>
</comment>
<dbReference type="Gene3D" id="1.20.5.1150">
    <property type="entry name" value="Ribosomal protein S8"/>
    <property type="match status" value="1"/>
</dbReference>
<evidence type="ECO:0000256" key="5">
    <source>
        <dbReference type="HAMAP-Rule" id="MF_00358"/>
    </source>
</evidence>
<organism evidence="8 9">
    <name type="scientific">Candidatus Stercoripulliclostridium merdipullorum</name>
    <dbReference type="NCBI Taxonomy" id="2840952"/>
    <lineage>
        <taxon>Bacteria</taxon>
        <taxon>Bacillati</taxon>
        <taxon>Bacillota</taxon>
        <taxon>Clostridia</taxon>
        <taxon>Eubacteriales</taxon>
        <taxon>Candidatus Stercoripulliclostridium</taxon>
    </lineage>
</organism>
<dbReference type="PANTHER" id="PTHR21109:SF22">
    <property type="entry name" value="SMALL RIBOSOMAL SUBUNIT PROTEIN BS21"/>
    <property type="match status" value="1"/>
</dbReference>